<dbReference type="Gene3D" id="3.40.50.1820">
    <property type="entry name" value="alpha/beta hydrolase"/>
    <property type="match status" value="1"/>
</dbReference>
<dbReference type="OrthoDB" id="8523637at2"/>
<evidence type="ECO:0000313" key="2">
    <source>
        <dbReference type="EMBL" id="SAL68677.1"/>
    </source>
</evidence>
<dbReference type="InterPro" id="IPR029058">
    <property type="entry name" value="AB_hydrolase_fold"/>
</dbReference>
<dbReference type="EMBL" id="FCOK02000093">
    <property type="protein sequence ID" value="SAL68677.1"/>
    <property type="molecule type" value="Genomic_DNA"/>
</dbReference>
<dbReference type="InterPro" id="IPR000639">
    <property type="entry name" value="Epox_hydrolase-like"/>
</dbReference>
<accession>A0A158JIH0</accession>
<dbReference type="Pfam" id="PF00561">
    <property type="entry name" value="Abhydrolase_1"/>
    <property type="match status" value="1"/>
</dbReference>
<name>A0A158JIH0_9BURK</name>
<protein>
    <submittedName>
        <fullName evidence="2">Alpha/beta hydrolase</fullName>
    </submittedName>
</protein>
<dbReference type="PRINTS" id="PR00111">
    <property type="entry name" value="ABHYDROLASE"/>
</dbReference>
<dbReference type="PANTHER" id="PTHR46438">
    <property type="entry name" value="ALPHA/BETA-HYDROLASES SUPERFAMILY PROTEIN"/>
    <property type="match status" value="1"/>
</dbReference>
<proteinExistence type="predicted"/>
<dbReference type="PRINTS" id="PR00412">
    <property type="entry name" value="EPOXHYDRLASE"/>
</dbReference>
<dbReference type="Proteomes" id="UP000054683">
    <property type="component" value="Unassembled WGS sequence"/>
</dbReference>
<dbReference type="SUPFAM" id="SSF53474">
    <property type="entry name" value="alpha/beta-Hydrolases"/>
    <property type="match status" value="1"/>
</dbReference>
<evidence type="ECO:0000313" key="3">
    <source>
        <dbReference type="Proteomes" id="UP000054683"/>
    </source>
</evidence>
<dbReference type="RefSeq" id="WP_062092174.1">
    <property type="nucleotide sequence ID" value="NZ_FCOK02000093.1"/>
</dbReference>
<reference evidence="2 3" key="1">
    <citation type="submission" date="2016-01" db="EMBL/GenBank/DDBJ databases">
        <authorList>
            <person name="Oliw E.H."/>
        </authorList>
    </citation>
    <scope>NUCLEOTIDE SEQUENCE [LARGE SCALE GENOMIC DNA]</scope>
    <source>
        <strain evidence="2">LMG 27134</strain>
    </source>
</reference>
<dbReference type="GO" id="GO:0016787">
    <property type="term" value="F:hydrolase activity"/>
    <property type="evidence" value="ECO:0007669"/>
    <property type="project" value="UniProtKB-KW"/>
</dbReference>
<dbReference type="InterPro" id="IPR000073">
    <property type="entry name" value="AB_hydrolase_1"/>
</dbReference>
<gene>
    <name evidence="2" type="ORF">AWB69_08075</name>
</gene>
<organism evidence="2 3">
    <name type="scientific">Caballeronia udeis</name>
    <dbReference type="NCBI Taxonomy" id="1232866"/>
    <lineage>
        <taxon>Bacteria</taxon>
        <taxon>Pseudomonadati</taxon>
        <taxon>Pseudomonadota</taxon>
        <taxon>Betaproteobacteria</taxon>
        <taxon>Burkholderiales</taxon>
        <taxon>Burkholderiaceae</taxon>
        <taxon>Caballeronia</taxon>
    </lineage>
</organism>
<dbReference type="AlphaFoldDB" id="A0A158JIH0"/>
<feature type="domain" description="AB hydrolase-1" evidence="1">
    <location>
        <begin position="46"/>
        <end position="287"/>
    </location>
</feature>
<keyword evidence="2" id="KW-0378">Hydrolase</keyword>
<evidence type="ECO:0000259" key="1">
    <source>
        <dbReference type="Pfam" id="PF00561"/>
    </source>
</evidence>
<sequence>MTQEIIAGEVLPKSVWAQLAGVPFAQSYYDVKGIRTRVLEAGEGEPLILLHGTGGHADGYLRVIGKLAERFHVYALDMLGHGYTDTANVEIEIEALKAHVSDFIDTVTSGPVILSGESLGAVVASWYAIENPERVRRLVLNTGIPMPLDAQGKQQVQDGLERSRQASSALTREAIAKRLAWLMLNPEMSVTPELIDIRYDIYAQPGRAKILAGIAQTVMGSLVSGAWDDTWLNSSSLRDVACPTLLIWTGHNPGQSAERAAEAAKYIPDHRMVVLSGSAHWPQWEEPEAFVRHHVDFLCQ</sequence>